<feature type="binding site" evidence="13">
    <location>
        <begin position="91"/>
        <end position="101"/>
    </location>
    <ligand>
        <name>ATP</name>
        <dbReference type="ChEBI" id="CHEBI:30616"/>
    </ligand>
</feature>
<dbReference type="NCBIfam" id="TIGR00191">
    <property type="entry name" value="thrB"/>
    <property type="match status" value="1"/>
</dbReference>
<dbReference type="SUPFAM" id="SSF54211">
    <property type="entry name" value="Ribosomal protein S5 domain 2-like"/>
    <property type="match status" value="1"/>
</dbReference>
<dbReference type="EC" id="2.7.1.39" evidence="3 13"/>
<evidence type="ECO:0000256" key="13">
    <source>
        <dbReference type="HAMAP-Rule" id="MF_00384"/>
    </source>
</evidence>
<evidence type="ECO:0000313" key="17">
    <source>
        <dbReference type="Proteomes" id="UP000614410"/>
    </source>
</evidence>
<dbReference type="SUPFAM" id="SSF55060">
    <property type="entry name" value="GHMP Kinase, C-terminal domain"/>
    <property type="match status" value="1"/>
</dbReference>
<evidence type="ECO:0000256" key="9">
    <source>
        <dbReference type="ARBA" id="ARBA00022777"/>
    </source>
</evidence>
<dbReference type="PANTHER" id="PTHR20861:SF1">
    <property type="entry name" value="HOMOSERINE KINASE"/>
    <property type="match status" value="1"/>
</dbReference>
<comment type="subcellular location">
    <subcellularLocation>
        <location evidence="13">Cytoplasm</location>
    </subcellularLocation>
</comment>
<evidence type="ECO:0000256" key="5">
    <source>
        <dbReference type="ARBA" id="ARBA00022605"/>
    </source>
</evidence>
<evidence type="ECO:0000256" key="8">
    <source>
        <dbReference type="ARBA" id="ARBA00022741"/>
    </source>
</evidence>
<keyword evidence="13" id="KW-0963">Cytoplasm</keyword>
<dbReference type="GO" id="GO:0005524">
    <property type="term" value="F:ATP binding"/>
    <property type="evidence" value="ECO:0007669"/>
    <property type="project" value="UniProtKB-UniRule"/>
</dbReference>
<evidence type="ECO:0000256" key="12">
    <source>
        <dbReference type="ARBA" id="ARBA00049954"/>
    </source>
</evidence>
<evidence type="ECO:0000313" key="16">
    <source>
        <dbReference type="EMBL" id="MBJ7609914.1"/>
    </source>
</evidence>
<evidence type="ECO:0000256" key="1">
    <source>
        <dbReference type="ARBA" id="ARBA00005015"/>
    </source>
</evidence>
<organism evidence="16 17">
    <name type="scientific">Candidatus Amunia macphersoniae</name>
    <dbReference type="NCBI Taxonomy" id="3127014"/>
    <lineage>
        <taxon>Bacteria</taxon>
        <taxon>Bacillati</taxon>
        <taxon>Candidatus Dormiibacterota</taxon>
        <taxon>Candidatus Dormibacteria</taxon>
        <taxon>Candidatus Aeolococcales</taxon>
        <taxon>Candidatus Aeolococcaceae</taxon>
        <taxon>Candidatus Amunia</taxon>
    </lineage>
</organism>
<keyword evidence="5 13" id="KW-0028">Amino-acid biosynthesis</keyword>
<dbReference type="InterPro" id="IPR036554">
    <property type="entry name" value="GHMP_kinase_C_sf"/>
</dbReference>
<dbReference type="EMBL" id="JAEKNN010000053">
    <property type="protein sequence ID" value="MBJ7609914.1"/>
    <property type="molecule type" value="Genomic_DNA"/>
</dbReference>
<keyword evidence="10 13" id="KW-0067">ATP-binding</keyword>
<dbReference type="PROSITE" id="PS00627">
    <property type="entry name" value="GHMP_KINASES_ATP"/>
    <property type="match status" value="1"/>
</dbReference>
<evidence type="ECO:0000256" key="6">
    <source>
        <dbReference type="ARBA" id="ARBA00022679"/>
    </source>
</evidence>
<dbReference type="InterPro" id="IPR013750">
    <property type="entry name" value="GHMP_kinase_C_dom"/>
</dbReference>
<dbReference type="PRINTS" id="PR00958">
    <property type="entry name" value="HOMSERKINASE"/>
</dbReference>
<comment type="caution">
    <text evidence="16">The sequence shown here is derived from an EMBL/GenBank/DDBJ whole genome shotgun (WGS) entry which is preliminary data.</text>
</comment>
<evidence type="ECO:0000259" key="14">
    <source>
        <dbReference type="Pfam" id="PF00288"/>
    </source>
</evidence>
<keyword evidence="7 13" id="KW-0791">Threonine biosynthesis</keyword>
<dbReference type="InterPro" id="IPR020568">
    <property type="entry name" value="Ribosomal_Su5_D2-typ_SF"/>
</dbReference>
<proteinExistence type="inferred from homology"/>
<dbReference type="HAMAP" id="MF_00384">
    <property type="entry name" value="Homoser_kinase"/>
    <property type="match status" value="1"/>
</dbReference>
<dbReference type="GO" id="GO:0004413">
    <property type="term" value="F:homoserine kinase activity"/>
    <property type="evidence" value="ECO:0007669"/>
    <property type="project" value="UniProtKB-UniRule"/>
</dbReference>
<dbReference type="Gene3D" id="3.30.230.10">
    <property type="match status" value="1"/>
</dbReference>
<dbReference type="Proteomes" id="UP000614410">
    <property type="component" value="Unassembled WGS sequence"/>
</dbReference>
<sequence length="302" mass="30967">MKATVRVPATVANLGPGFDLVALALQLQNEVHAQGTGDGVVAVVVDGGGADAELLDPLRNLVARAYVQACTQLGVPDDERGVTLRCVNAIPMSRGLGSSAAAALSGVLVAVALQRASWQESDILGCVSGFEGHSDNAAAALLGGLAICAPGAAPQRCDVPDELHAVLFAPQRRLATHEARQVVATSFSRADALFNAGRCALLVRALLLKDYSALREAMDDRWHQAQRASLFPAMGALIDAAYAAGADGACLAGAGPSILALTARDPAPLTAALSAAAARLSVEGSVLVLRPRNFGSRVEVRP</sequence>
<evidence type="ECO:0000259" key="15">
    <source>
        <dbReference type="Pfam" id="PF08544"/>
    </source>
</evidence>
<reference evidence="16 17" key="1">
    <citation type="submission" date="2020-10" db="EMBL/GenBank/DDBJ databases">
        <title>Ca. Dormibacterota MAGs.</title>
        <authorList>
            <person name="Montgomery K."/>
        </authorList>
    </citation>
    <scope>NUCLEOTIDE SEQUENCE [LARGE SCALE GENOMIC DNA]</scope>
    <source>
        <strain evidence="16">Mitchell_Peninsula_5</strain>
    </source>
</reference>
<name>A0A934KG43_9BACT</name>
<gene>
    <name evidence="13 16" type="primary">thrB</name>
    <name evidence="16" type="ORF">JF887_10875</name>
</gene>
<evidence type="ECO:0000256" key="7">
    <source>
        <dbReference type="ARBA" id="ARBA00022697"/>
    </source>
</evidence>
<feature type="domain" description="GHMP kinase C-terminal" evidence="15">
    <location>
        <begin position="203"/>
        <end position="268"/>
    </location>
</feature>
<dbReference type="InterPro" id="IPR000870">
    <property type="entry name" value="Homoserine_kinase"/>
</dbReference>
<dbReference type="Pfam" id="PF08544">
    <property type="entry name" value="GHMP_kinases_C"/>
    <property type="match status" value="1"/>
</dbReference>
<protein>
    <recommendedName>
        <fullName evidence="4 13">Homoserine kinase</fullName>
        <shortName evidence="13">HK</shortName>
        <shortName evidence="13">HSK</shortName>
        <ecNumber evidence="3 13">2.7.1.39</ecNumber>
    </recommendedName>
</protein>
<dbReference type="Gene3D" id="3.30.70.890">
    <property type="entry name" value="GHMP kinase, C-terminal domain"/>
    <property type="match status" value="1"/>
</dbReference>
<keyword evidence="8 13" id="KW-0547">Nucleotide-binding</keyword>
<dbReference type="GO" id="GO:0009088">
    <property type="term" value="P:threonine biosynthetic process"/>
    <property type="evidence" value="ECO:0007669"/>
    <property type="project" value="UniProtKB-UniRule"/>
</dbReference>
<dbReference type="GO" id="GO:0005737">
    <property type="term" value="C:cytoplasm"/>
    <property type="evidence" value="ECO:0007669"/>
    <property type="project" value="UniProtKB-SubCell"/>
</dbReference>
<comment type="pathway">
    <text evidence="1 13">Amino-acid biosynthesis; L-threonine biosynthesis; L-threonine from L-aspartate: step 4/5.</text>
</comment>
<keyword evidence="6 13" id="KW-0808">Transferase</keyword>
<dbReference type="InterPro" id="IPR006204">
    <property type="entry name" value="GHMP_kinase_N_dom"/>
</dbReference>
<dbReference type="InterPro" id="IPR006203">
    <property type="entry name" value="GHMP_knse_ATP-bd_CS"/>
</dbReference>
<evidence type="ECO:0000256" key="4">
    <source>
        <dbReference type="ARBA" id="ARBA00017858"/>
    </source>
</evidence>
<evidence type="ECO:0000256" key="10">
    <source>
        <dbReference type="ARBA" id="ARBA00022840"/>
    </source>
</evidence>
<evidence type="ECO:0000256" key="3">
    <source>
        <dbReference type="ARBA" id="ARBA00012078"/>
    </source>
</evidence>
<comment type="similarity">
    <text evidence="2 13">Belongs to the GHMP kinase family. Homoserine kinase subfamily.</text>
</comment>
<dbReference type="PIRSF" id="PIRSF000676">
    <property type="entry name" value="Homoser_kin"/>
    <property type="match status" value="1"/>
</dbReference>
<dbReference type="InterPro" id="IPR014721">
    <property type="entry name" value="Ribsml_uS5_D2-typ_fold_subgr"/>
</dbReference>
<feature type="domain" description="GHMP kinase N-terminal" evidence="14">
    <location>
        <begin position="60"/>
        <end position="144"/>
    </location>
</feature>
<dbReference type="PANTHER" id="PTHR20861">
    <property type="entry name" value="HOMOSERINE/4-DIPHOSPHOCYTIDYL-2-C-METHYL-D-ERYTHRITOL KINASE"/>
    <property type="match status" value="1"/>
</dbReference>
<dbReference type="Pfam" id="PF00288">
    <property type="entry name" value="GHMP_kinases_N"/>
    <property type="match status" value="1"/>
</dbReference>
<comment type="catalytic activity">
    <reaction evidence="11 13">
        <text>L-homoserine + ATP = O-phospho-L-homoserine + ADP + H(+)</text>
        <dbReference type="Rhea" id="RHEA:13985"/>
        <dbReference type="ChEBI" id="CHEBI:15378"/>
        <dbReference type="ChEBI" id="CHEBI:30616"/>
        <dbReference type="ChEBI" id="CHEBI:57476"/>
        <dbReference type="ChEBI" id="CHEBI:57590"/>
        <dbReference type="ChEBI" id="CHEBI:456216"/>
        <dbReference type="EC" id="2.7.1.39"/>
    </reaction>
</comment>
<accession>A0A934KG43</accession>
<evidence type="ECO:0000256" key="2">
    <source>
        <dbReference type="ARBA" id="ARBA00007370"/>
    </source>
</evidence>
<dbReference type="AlphaFoldDB" id="A0A934KG43"/>
<keyword evidence="9 13" id="KW-0418">Kinase</keyword>
<evidence type="ECO:0000256" key="11">
    <source>
        <dbReference type="ARBA" id="ARBA00049375"/>
    </source>
</evidence>
<comment type="function">
    <text evidence="12 13">Catalyzes the ATP-dependent phosphorylation of L-homoserine to L-homoserine phosphate.</text>
</comment>